<dbReference type="Proteomes" id="UP000557656">
    <property type="component" value="Unassembled WGS sequence"/>
</dbReference>
<dbReference type="Gene3D" id="2.60.120.1440">
    <property type="match status" value="1"/>
</dbReference>
<dbReference type="PANTHER" id="PTHR30273:SF2">
    <property type="entry name" value="PROTEIN FECR"/>
    <property type="match status" value="1"/>
</dbReference>
<comment type="caution">
    <text evidence="2">The sequence shown here is derived from an EMBL/GenBank/DDBJ whole genome shotgun (WGS) entry which is preliminary data.</text>
</comment>
<protein>
    <recommendedName>
        <fullName evidence="1">FecR protein domain-containing protein</fullName>
    </recommendedName>
</protein>
<proteinExistence type="predicted"/>
<evidence type="ECO:0000313" key="2">
    <source>
        <dbReference type="EMBL" id="NNG51842.1"/>
    </source>
</evidence>
<dbReference type="Pfam" id="PF04773">
    <property type="entry name" value="FecR"/>
    <property type="match status" value="1"/>
</dbReference>
<keyword evidence="3" id="KW-1185">Reference proteome</keyword>
<gene>
    <name evidence="2" type="ORF">HKX05_00545</name>
</gene>
<accession>A0ABX1UG46</accession>
<dbReference type="InterPro" id="IPR012373">
    <property type="entry name" value="Ferrdict_sens_TM"/>
</dbReference>
<sequence>MIRTTAANCLMISPGEADKFILFRLSVAADHRPLVFHIEERAGNRGVMEDNVRPPNRQQANKDAALWLAKIKLGTADNAAFEEWRSAHIANEIAFARALAAYEAASSDLVAAQIPQVGRRTLLRAAGSAAVALTLGAGVFTGRAYAWSTATSGVGERRLVRLPDGSGARLNTDSRLSWRFDSSSRTLWIERGEVALDLRHGVASILHGPDEKVALSAGRFNARLRGNTLDLLVMRGNATVDSRTVSAGLTPVMARAGEGLLVPSGAPVLRAATIDQLAASLAWQQGEILFEHETLGSAVEEYNRYLTRKIIIIDRDLANIPVGGRFTSDDPAAFLRALQVGLGIRVSVSDTSFLLTREKN</sequence>
<organism evidence="2 3">
    <name type="scientific">Sphingomonas sanguinis</name>
    <dbReference type="NCBI Taxonomy" id="33051"/>
    <lineage>
        <taxon>Bacteria</taxon>
        <taxon>Pseudomonadati</taxon>
        <taxon>Pseudomonadota</taxon>
        <taxon>Alphaproteobacteria</taxon>
        <taxon>Sphingomonadales</taxon>
        <taxon>Sphingomonadaceae</taxon>
        <taxon>Sphingomonas</taxon>
    </lineage>
</organism>
<evidence type="ECO:0000313" key="3">
    <source>
        <dbReference type="Proteomes" id="UP000557656"/>
    </source>
</evidence>
<name>A0ABX1UG46_9SPHN</name>
<dbReference type="InterPro" id="IPR006860">
    <property type="entry name" value="FecR"/>
</dbReference>
<dbReference type="EMBL" id="JABEOV010000002">
    <property type="protein sequence ID" value="NNG51842.1"/>
    <property type="molecule type" value="Genomic_DNA"/>
</dbReference>
<feature type="domain" description="FecR protein" evidence="1">
    <location>
        <begin position="150"/>
        <end position="238"/>
    </location>
</feature>
<reference evidence="2 3" key="1">
    <citation type="submission" date="2020-05" db="EMBL/GenBank/DDBJ databases">
        <title>Draft Genome Sequences of Sphingomonas sp. Isolated from the International Space Station.</title>
        <authorList>
            <person name="Bijlani S."/>
            <person name="Singh N.K."/>
            <person name="Mason C.E."/>
            <person name="Wang C.C."/>
            <person name="Venkateswaran K."/>
        </authorList>
    </citation>
    <scope>NUCLEOTIDE SEQUENCE [LARGE SCALE GENOMIC DNA]</scope>
    <source>
        <strain evidence="2 3">IIF7SW-B5</strain>
    </source>
</reference>
<dbReference type="PANTHER" id="PTHR30273">
    <property type="entry name" value="PERIPLASMIC SIGNAL SENSOR AND SIGMA FACTOR ACTIVATOR FECR-RELATED"/>
    <property type="match status" value="1"/>
</dbReference>
<dbReference type="PIRSF" id="PIRSF018266">
    <property type="entry name" value="FecR"/>
    <property type="match status" value="1"/>
</dbReference>
<dbReference type="Gene3D" id="3.55.50.30">
    <property type="match status" value="1"/>
</dbReference>
<evidence type="ECO:0000259" key="1">
    <source>
        <dbReference type="Pfam" id="PF04773"/>
    </source>
</evidence>